<evidence type="ECO:0000313" key="3">
    <source>
        <dbReference type="EMBL" id="OQR99254.1"/>
    </source>
</evidence>
<evidence type="ECO:0000256" key="1">
    <source>
        <dbReference type="SAM" id="MobiDB-lite"/>
    </source>
</evidence>
<proteinExistence type="predicted"/>
<organism evidence="3 4">
    <name type="scientific">Achlya hypogyna</name>
    <name type="common">Oomycete</name>
    <name type="synonym">Protoachlya hypogyna</name>
    <dbReference type="NCBI Taxonomy" id="1202772"/>
    <lineage>
        <taxon>Eukaryota</taxon>
        <taxon>Sar</taxon>
        <taxon>Stramenopiles</taxon>
        <taxon>Oomycota</taxon>
        <taxon>Saprolegniomycetes</taxon>
        <taxon>Saprolegniales</taxon>
        <taxon>Achlyaceae</taxon>
        <taxon>Achlya</taxon>
    </lineage>
</organism>
<keyword evidence="4" id="KW-1185">Reference proteome</keyword>
<gene>
    <name evidence="3" type="ORF">ACHHYP_07089</name>
</gene>
<keyword evidence="2" id="KW-0812">Transmembrane</keyword>
<feature type="region of interest" description="Disordered" evidence="1">
    <location>
        <begin position="111"/>
        <end position="130"/>
    </location>
</feature>
<dbReference type="EMBL" id="JNBR01000072">
    <property type="protein sequence ID" value="OQR99254.1"/>
    <property type="molecule type" value="Genomic_DNA"/>
</dbReference>
<evidence type="ECO:0000256" key="2">
    <source>
        <dbReference type="SAM" id="Phobius"/>
    </source>
</evidence>
<sequence length="364" mass="38888">MEVLHLPAADVVDPPTKLILGLRRRCSMHLTGPIASLLLLQGAFAVQDPTLCGVVVLCFTITNAPCNRQQGACPPCLYANTQGGYLCWAKRGGLCPFHDKPELTMFDCSGGNGSTEVPSTPAPVEPTTVSPTTMAAPTTALAPTTPSTTLTPTASTRAPINATIPVPATSGNNTSAGVAPGASNQTILMIAIGMGVALTFVAGICALVYRRNRRQRQPFTLTVVHEARQAQGKSSKHPRGIPVHGSALQRINSGISSQQDDLSMRSFPTPSSFGGLDTLLGPNRDDVQPHSTIHEYIDGADFAQFYPRSPPQDISDSVSDYRSTNSIVLEERYTNFSILSDDPRDNKSFLRVSWDAEADKEVEI</sequence>
<dbReference type="Proteomes" id="UP000243579">
    <property type="component" value="Unassembled WGS sequence"/>
</dbReference>
<dbReference type="AlphaFoldDB" id="A0A1V9ZMN5"/>
<evidence type="ECO:0000313" key="4">
    <source>
        <dbReference type="Proteomes" id="UP000243579"/>
    </source>
</evidence>
<dbReference type="OrthoDB" id="76644at2759"/>
<comment type="caution">
    <text evidence="3">The sequence shown here is derived from an EMBL/GenBank/DDBJ whole genome shotgun (WGS) entry which is preliminary data.</text>
</comment>
<keyword evidence="2" id="KW-0472">Membrane</keyword>
<protein>
    <recommendedName>
        <fullName evidence="5">Secreted protein</fullName>
    </recommendedName>
</protein>
<keyword evidence="2" id="KW-1133">Transmembrane helix</keyword>
<name>A0A1V9ZMN5_ACHHY</name>
<feature type="transmembrane region" description="Helical" evidence="2">
    <location>
        <begin position="187"/>
        <end position="209"/>
    </location>
</feature>
<evidence type="ECO:0008006" key="5">
    <source>
        <dbReference type="Google" id="ProtNLM"/>
    </source>
</evidence>
<accession>A0A1V9ZMN5</accession>
<reference evidence="3 4" key="1">
    <citation type="journal article" date="2014" name="Genome Biol. Evol.">
        <title>The secreted proteins of Achlya hypogyna and Thraustotheca clavata identify the ancestral oomycete secretome and reveal gene acquisitions by horizontal gene transfer.</title>
        <authorList>
            <person name="Misner I."/>
            <person name="Blouin N."/>
            <person name="Leonard G."/>
            <person name="Richards T.A."/>
            <person name="Lane C.E."/>
        </authorList>
    </citation>
    <scope>NUCLEOTIDE SEQUENCE [LARGE SCALE GENOMIC DNA]</scope>
    <source>
        <strain evidence="3 4">ATCC 48635</strain>
    </source>
</reference>